<feature type="domain" description="Bacterial toxin 24" evidence="2">
    <location>
        <begin position="1485"/>
        <end position="1556"/>
    </location>
</feature>
<dbReference type="InterPro" id="IPR045351">
    <property type="entry name" value="DUF6531"/>
</dbReference>
<dbReference type="InterPro" id="IPR050708">
    <property type="entry name" value="T6SS_VgrG/RHS"/>
</dbReference>
<dbReference type="InterPro" id="IPR031325">
    <property type="entry name" value="RHS_repeat"/>
</dbReference>
<accession>A0A9W4MJ54</accession>
<dbReference type="Gene3D" id="2.180.10.10">
    <property type="entry name" value="RHS repeat-associated core"/>
    <property type="match status" value="3"/>
</dbReference>
<dbReference type="NCBIfam" id="TIGR01643">
    <property type="entry name" value="YD_repeat_2x"/>
    <property type="match status" value="15"/>
</dbReference>
<evidence type="ECO:0000313" key="6">
    <source>
        <dbReference type="Proteomes" id="UP001153328"/>
    </source>
</evidence>
<dbReference type="RefSeq" id="WP_205043885.1">
    <property type="nucleotide sequence ID" value="NZ_CAJVAX010000019.1"/>
</dbReference>
<organism evidence="5 6">
    <name type="scientific">Actinacidiphila bryophytorum</name>
    <dbReference type="NCBI Taxonomy" id="1436133"/>
    <lineage>
        <taxon>Bacteria</taxon>
        <taxon>Bacillati</taxon>
        <taxon>Actinomycetota</taxon>
        <taxon>Actinomycetes</taxon>
        <taxon>Kitasatosporales</taxon>
        <taxon>Streptomycetaceae</taxon>
        <taxon>Actinacidiphila</taxon>
    </lineage>
</organism>
<dbReference type="Pfam" id="PF20148">
    <property type="entry name" value="DUF6531"/>
    <property type="match status" value="1"/>
</dbReference>
<dbReference type="InterPro" id="IPR022385">
    <property type="entry name" value="Rhs_assc_core"/>
</dbReference>
<dbReference type="Pfam" id="PF05593">
    <property type="entry name" value="RHS_repeat"/>
    <property type="match status" value="7"/>
</dbReference>
<sequence length="1568" mass="170378">MGFSLRGAVNKIGDGGEKLLGKAKKKAGELIDDGAHIVGDGLDHVGLDDAADWVEDKGDHIADHLGAHVAEQQLGQSDEPDELLHGDAGKIREAVLHLAKLAMAFDAGHTGLSHLDPGDWDGFGADAFRKMFKAQPAKWAHAATACAEAGLALDNYAETVDWAKDQAKEAVRLWKQGAAARKAAADAYNSAVDQYHDDVKAYNDKVDDGKDPGTKPTKPAAFTDPGAKDKQAAKDTLNAARTQRDSAAATAEAKVRAATKLAPAKPDFTDRMQNDFGDVGKALPIAGEHFVGGLVRSGTDLVKFARGLNPYDPYNMTHPAQYLTHLNATAAGLVDMTQHPERLPGIILGTGWGSDGSEASGRLVGNILLAIATDGGSAAGKTAAEDAAKNAAKDAGEQAAKNGARAAAEDPAKSAIEQAAKKCLSDPIDVATGDMILTQTDITLPGTLPLVLERTHLSSYRIGRFFGPSWASTLDQRLELDNQGVAFVADDGSILLYPIPEPGVPALPSHGPRWPLEWDGTPGTPLRITKTETGRTLHFATVPGATATSGGPMLLPLTEVTDRNGNAYAITYDEAGVPTEVRHSGGYHLTLGNRDGRITALRLQDPAAPEAPGTLIREYAYDGADNLGNFTDSTGVPYCFTYDTIARITSWTDRNDTTYAYTYDQHGRCVATNGTDGFLSSTFSYDDATRTTTFTNSLGHTSTYTHNTAHRLIAETDPLGHTTTQEWDEANRHLIARTDPLGNTTRYTYDEAGNLTQLLLADGSIAQASYNSLRRPVTVVEPGGVTWRHSFDERGNLLTTTDPLGAETRHVYNASGHLLSTADAIDHTRTFVSDPAGLVVAITDEAGHTSVIRRDPFGRVVEVVDPLGHTTRTGWTSEGTLDWREYADGSRESWTWDAEGNLTSHTGPAGNVTRHTTTYFDLPATRTDPDGVTYAFAYDTELQLVGVTNPQGLKWSYQYDEAGRLVTEVDFNGRCLTYSYDASGNLASRTNAMGEVLRFSRDALGRVTEQRTDLDGTTYQYSASGHLIRSVNCEAEVSIERDDRGRVLAETVNGRTVTYTRDALGRVTCRTTPSGLTSLWTYDPTGRPSAIAAGTDSLTFAYDTVGRERERRLSESVGLTQSWDPVHRLTEQTLWGRDDGKGRLIHRTFTHRADGYLTEIHDFSSRIRRFGLDPMGRVTEVRAHGWSETYAYDSAGNVTHATAPAHESAGERAFSGTLVHRAGRTTYIHDAQGRLVRKTRKLLSGQRRTWTYAWNAEDRLAEAVTPDGCRWRYAYDPLGRRISKHRLAEGGSAANRTDFTWDETRLIEQRAADGQVTTWDFAPGTHTPLAQRNRGPVGGGDEEPLRAVITHRSSTSRSTRFHAVVTDSVGTPTELVTPEGEVAWKRSSTHWGTTLPVEAETNLVDCPLRFPGQYADSETGLNYNYSRYYDPEIARYISADPLGLDPADNHHAYVLNALNWSDPLGLTPKCGIDLSNATPHQGRFPKTANPDEILVRRKQDGSVTAYAVYDRDGLPVKRVDVDPDSAPHGGVPAPHVLETHKNVNPRTGQTFLTWDKMPRPARPDELPQ</sequence>
<keyword evidence="6" id="KW-1185">Reference proteome</keyword>
<name>A0A9W4MJ54_9ACTN</name>
<dbReference type="NCBIfam" id="TIGR03696">
    <property type="entry name" value="Rhs_assc_core"/>
    <property type="match status" value="1"/>
</dbReference>
<feature type="domain" description="Putative T7SS secretion signal" evidence="4">
    <location>
        <begin position="17"/>
        <end position="266"/>
    </location>
</feature>
<dbReference type="InterPro" id="IPR029114">
    <property type="entry name" value="Ntox24"/>
</dbReference>
<feature type="compositionally biased region" description="Basic and acidic residues" evidence="1">
    <location>
        <begin position="202"/>
        <end position="213"/>
    </location>
</feature>
<dbReference type="Pfam" id="PF21725">
    <property type="entry name" value="T7SS_signal"/>
    <property type="match status" value="1"/>
</dbReference>
<dbReference type="Proteomes" id="UP001153328">
    <property type="component" value="Unassembled WGS sequence"/>
</dbReference>
<feature type="domain" description="DUF6531" evidence="3">
    <location>
        <begin position="426"/>
        <end position="496"/>
    </location>
</feature>
<dbReference type="PANTHER" id="PTHR32305:SF15">
    <property type="entry name" value="PROTEIN RHSA-RELATED"/>
    <property type="match status" value="1"/>
</dbReference>
<reference evidence="5" key="1">
    <citation type="submission" date="2021-06" db="EMBL/GenBank/DDBJ databases">
        <authorList>
            <person name="Arsene-Ploetze F."/>
        </authorList>
    </citation>
    <scope>NUCLEOTIDE SEQUENCE</scope>
    <source>
        <strain evidence="5">SBRY1</strain>
    </source>
</reference>
<comment type="caution">
    <text evidence="5">The sequence shown here is derived from an EMBL/GenBank/DDBJ whole genome shotgun (WGS) entry which is preliminary data.</text>
</comment>
<feature type="region of interest" description="Disordered" evidence="1">
    <location>
        <begin position="1318"/>
        <end position="1342"/>
    </location>
</feature>
<evidence type="ECO:0000313" key="5">
    <source>
        <dbReference type="EMBL" id="CAG7649664.1"/>
    </source>
</evidence>
<feature type="region of interest" description="Disordered" evidence="1">
    <location>
        <begin position="202"/>
        <end position="230"/>
    </location>
</feature>
<dbReference type="InterPro" id="IPR006530">
    <property type="entry name" value="YD"/>
</dbReference>
<protein>
    <submittedName>
        <fullName evidence="5">RHS repeat-associated core domain-containing protein</fullName>
    </submittedName>
</protein>
<dbReference type="EMBL" id="CAJVAX010000019">
    <property type="protein sequence ID" value="CAG7649664.1"/>
    <property type="molecule type" value="Genomic_DNA"/>
</dbReference>
<evidence type="ECO:0000259" key="2">
    <source>
        <dbReference type="Pfam" id="PF15529"/>
    </source>
</evidence>
<dbReference type="Pfam" id="PF15529">
    <property type="entry name" value="Ntox24"/>
    <property type="match status" value="1"/>
</dbReference>
<evidence type="ECO:0000259" key="3">
    <source>
        <dbReference type="Pfam" id="PF20148"/>
    </source>
</evidence>
<proteinExistence type="predicted"/>
<dbReference type="PANTHER" id="PTHR32305">
    <property type="match status" value="1"/>
</dbReference>
<evidence type="ECO:0000259" key="4">
    <source>
        <dbReference type="Pfam" id="PF21725"/>
    </source>
</evidence>
<gene>
    <name evidence="5" type="ORF">SBRY_50158</name>
</gene>
<dbReference type="InterPro" id="IPR049082">
    <property type="entry name" value="T7SS_signal"/>
</dbReference>
<evidence type="ECO:0000256" key="1">
    <source>
        <dbReference type="SAM" id="MobiDB-lite"/>
    </source>
</evidence>